<keyword evidence="4" id="KW-0572">Peptidoglycan-anchor</keyword>
<dbReference type="InterPro" id="IPR019931">
    <property type="entry name" value="LPXTG_anchor"/>
</dbReference>
<keyword evidence="3 8" id="KW-0732">Signal</keyword>
<keyword evidence="1" id="KW-0134">Cell wall</keyword>
<evidence type="ECO:0000256" key="1">
    <source>
        <dbReference type="ARBA" id="ARBA00022512"/>
    </source>
</evidence>
<dbReference type="Gene3D" id="1.20.120.330">
    <property type="entry name" value="Nucleotidyltransferases domain 2"/>
    <property type="match status" value="1"/>
</dbReference>
<dbReference type="PANTHER" id="PTHR36812">
    <property type="entry name" value="NEUROFILAMENT TRIPLET M PROTEIN-LIKE PROTEIN"/>
    <property type="match status" value="1"/>
</dbReference>
<feature type="chain" id="PRO_5041392762" evidence="8">
    <location>
        <begin position="26"/>
        <end position="855"/>
    </location>
</feature>
<feature type="domain" description="Gram-positive cocci surface proteins LPxTG" evidence="9">
    <location>
        <begin position="821"/>
        <end position="855"/>
    </location>
</feature>
<evidence type="ECO:0000259" key="9">
    <source>
        <dbReference type="PROSITE" id="PS50847"/>
    </source>
</evidence>
<keyword evidence="5" id="KW-0175">Coiled coil</keyword>
<dbReference type="InterPro" id="IPR027607">
    <property type="entry name" value="Surf_Exclu_SEC10/PgrA"/>
</dbReference>
<organism evidence="10 11">
    <name type="scientific">Streptococcus gallolyticus (strain UCN34)</name>
    <dbReference type="NCBI Taxonomy" id="637909"/>
    <lineage>
        <taxon>Bacteria</taxon>
        <taxon>Bacillati</taxon>
        <taxon>Bacillota</taxon>
        <taxon>Bacilli</taxon>
        <taxon>Lactobacillales</taxon>
        <taxon>Streptococcaceae</taxon>
        <taxon>Streptococcus</taxon>
    </lineage>
</organism>
<feature type="compositionally biased region" description="Polar residues" evidence="6">
    <location>
        <begin position="111"/>
        <end position="122"/>
    </location>
</feature>
<dbReference type="EMBL" id="FN597254">
    <property type="protein sequence ID" value="CBI12763.1"/>
    <property type="molecule type" value="Genomic_DNA"/>
</dbReference>
<reference evidence="10 11" key="1">
    <citation type="journal article" date="2010" name="J. Bacteriol.">
        <title>Genome sequence of Streptococcus gallolyticus: insights into its adaptation to the bovine rumen and its ability to cause endocarditis.</title>
        <authorList>
            <person name="Rusniok C."/>
            <person name="Couve E."/>
            <person name="Da Cunha V."/>
            <person name="El Gana R."/>
            <person name="Zidane N."/>
            <person name="Bouchier C."/>
            <person name="Poyart C."/>
            <person name="Leclercq R."/>
            <person name="Trieu-Cuot P."/>
            <person name="Glaser P."/>
        </authorList>
    </citation>
    <scope>NUCLEOTIDE SEQUENCE [LARGE SCALE GENOMIC DNA]</scope>
    <source>
        <strain evidence="10 11">UCN34</strain>
    </source>
</reference>
<evidence type="ECO:0000256" key="7">
    <source>
        <dbReference type="SAM" id="Phobius"/>
    </source>
</evidence>
<accession>A0AA36NPI3</accession>
<feature type="region of interest" description="Disordered" evidence="6">
    <location>
        <begin position="30"/>
        <end position="254"/>
    </location>
</feature>
<feature type="transmembrane region" description="Helical" evidence="7">
    <location>
        <begin position="828"/>
        <end position="846"/>
    </location>
</feature>
<evidence type="ECO:0000256" key="3">
    <source>
        <dbReference type="ARBA" id="ARBA00022729"/>
    </source>
</evidence>
<proteinExistence type="predicted"/>
<feature type="compositionally biased region" description="Low complexity" evidence="6">
    <location>
        <begin position="133"/>
        <end position="169"/>
    </location>
</feature>
<evidence type="ECO:0000313" key="11">
    <source>
        <dbReference type="Proteomes" id="UP000001517"/>
    </source>
</evidence>
<keyword evidence="7" id="KW-0472">Membrane</keyword>
<evidence type="ECO:0000256" key="6">
    <source>
        <dbReference type="SAM" id="MobiDB-lite"/>
    </source>
</evidence>
<keyword evidence="7" id="KW-1133">Transmembrane helix</keyword>
<dbReference type="SUPFAM" id="SSF57997">
    <property type="entry name" value="Tropomyosin"/>
    <property type="match status" value="1"/>
</dbReference>
<feature type="compositionally biased region" description="Low complexity" evidence="6">
    <location>
        <begin position="62"/>
        <end position="99"/>
    </location>
</feature>
<dbReference type="KEGG" id="sga:GALLO_0271"/>
<dbReference type="Gene3D" id="1.10.287.620">
    <property type="entry name" value="Helix Hairpins"/>
    <property type="match status" value="1"/>
</dbReference>
<evidence type="ECO:0000256" key="4">
    <source>
        <dbReference type="ARBA" id="ARBA00023088"/>
    </source>
</evidence>
<protein>
    <submittedName>
        <fullName evidence="10">Transposon related peptidoglycan linked protein (LPXTG motif)</fullName>
    </submittedName>
</protein>
<feature type="compositionally biased region" description="Basic and acidic residues" evidence="6">
    <location>
        <begin position="186"/>
        <end position="247"/>
    </location>
</feature>
<evidence type="ECO:0000313" key="10">
    <source>
        <dbReference type="EMBL" id="CBI12763.1"/>
    </source>
</evidence>
<sequence>MKKAKVTVAATALLAGATLAQTAHADEVDSSATLAEEQQNQSVTTSVTQTDVDNAKGELDKANNAVDNQNQAVNNAQQNANNAQDAYDQAQQDTNNAQDLVDKATPEEIENATNGVTDSQNKVDQAEKDQEQAEQNANNAQGAVNNAQNKVDQAQDQVNDAQNQVNDAQSKVDQAQDILDGTGSKDILDEAEAAKKDEATKKDDLESAKDQLEEAEKADKDRQNAIDKAQSELDKTEQELADKKTDLDQAQSDVNDKTIAQNQAQTNVDDAQKVVDNLLDEVANHNIITIPSGYGDKLKDFYLNGTAENSQALKEAAKVGLTNNAYKSNNVDRVVINDVNHLTEAQRRELTQFAVDLLNQVRSALGAELVVTNSSAMAFADEVANTSKELGHDTTAIPTAAAKFGLYSVQGVNHYENFSSGYFNPEKVLTMNDLKRALYNTILEMLFDDDTSSWGHTISLTGVGGFYGQSASKYIGIDFSILNYVVNGHSLPLGRIHILGVSDKQVQDNTKFDVNANIGNRDIEKELEAAKTSLEKTQEVLSQVQEALKVADTTLSAKKQAYNTVKTNLEAAQKVLSQAQSVAVQTPTAQAHLVQAQDAYNQAQTRLEKANEAVANLNADIKQKKENLDNAKQLLATRQADLQTKQEALTQAQATLTQLQADLVSAQNAVVTAKDNVEDAKEQLVQAQAYLESLQHAPERLAEVKEKEAMAKSNLVKALDQLEAELTTLKALQVKQLSAQTVYETTAKAYQDVLDAQHKQQLQDEYDALVSQGKTPVPIIDETGKIIGYQAETVQSTTTTQTSHQSLTPIANIPVQKASVLPTTGDKGSSVLAVIVGSLLTLFGLVDIRRKQNSK</sequence>
<evidence type="ECO:0000256" key="5">
    <source>
        <dbReference type="SAM" id="Coils"/>
    </source>
</evidence>
<dbReference type="NCBIfam" id="TIGR04320">
    <property type="entry name" value="Surf_Exclu_PgrA"/>
    <property type="match status" value="1"/>
</dbReference>
<dbReference type="AlphaFoldDB" id="A0AA36NPI3"/>
<evidence type="ECO:0000256" key="2">
    <source>
        <dbReference type="ARBA" id="ARBA00022525"/>
    </source>
</evidence>
<keyword evidence="2" id="KW-0964">Secreted</keyword>
<feature type="coiled-coil region" evidence="5">
    <location>
        <begin position="520"/>
        <end position="547"/>
    </location>
</feature>
<keyword evidence="7" id="KW-0812">Transmembrane</keyword>
<feature type="signal peptide" evidence="8">
    <location>
        <begin position="1"/>
        <end position="25"/>
    </location>
</feature>
<dbReference type="PROSITE" id="PS50847">
    <property type="entry name" value="GRAM_POS_ANCHORING"/>
    <property type="match status" value="1"/>
</dbReference>
<dbReference type="PANTHER" id="PTHR36812:SF9">
    <property type="entry name" value="MYB-LIKE PROTEIN X ISOFORM X1"/>
    <property type="match status" value="1"/>
</dbReference>
<gene>
    <name evidence="10" type="ordered locus">GALLO_0271</name>
</gene>
<feature type="coiled-coil region" evidence="5">
    <location>
        <begin position="593"/>
        <end position="732"/>
    </location>
</feature>
<evidence type="ECO:0000256" key="8">
    <source>
        <dbReference type="SAM" id="SignalP"/>
    </source>
</evidence>
<dbReference type="Proteomes" id="UP000001517">
    <property type="component" value="Chromosome"/>
</dbReference>
<name>A0AA36NPI3_STRG3</name>
<feature type="compositionally biased region" description="Low complexity" evidence="6">
    <location>
        <begin position="38"/>
        <end position="52"/>
    </location>
</feature>
<dbReference type="NCBIfam" id="TIGR01167">
    <property type="entry name" value="LPXTG_anchor"/>
    <property type="match status" value="1"/>
</dbReference>